<evidence type="ECO:0000313" key="2">
    <source>
        <dbReference type="Proteomes" id="UP000606786"/>
    </source>
</evidence>
<dbReference type="EMBL" id="CAJHJT010000012">
    <property type="protein sequence ID" value="CAD6997313.1"/>
    <property type="molecule type" value="Genomic_DNA"/>
</dbReference>
<protein>
    <submittedName>
        <fullName evidence="1">(Mediterranean fruit fly) hypothetical protein</fullName>
    </submittedName>
</protein>
<organism evidence="1 2">
    <name type="scientific">Ceratitis capitata</name>
    <name type="common">Mediterranean fruit fly</name>
    <name type="synonym">Tephritis capitata</name>
    <dbReference type="NCBI Taxonomy" id="7213"/>
    <lineage>
        <taxon>Eukaryota</taxon>
        <taxon>Metazoa</taxon>
        <taxon>Ecdysozoa</taxon>
        <taxon>Arthropoda</taxon>
        <taxon>Hexapoda</taxon>
        <taxon>Insecta</taxon>
        <taxon>Pterygota</taxon>
        <taxon>Neoptera</taxon>
        <taxon>Endopterygota</taxon>
        <taxon>Diptera</taxon>
        <taxon>Brachycera</taxon>
        <taxon>Muscomorpha</taxon>
        <taxon>Tephritoidea</taxon>
        <taxon>Tephritidae</taxon>
        <taxon>Ceratitis</taxon>
        <taxon>Ceratitis</taxon>
    </lineage>
</organism>
<keyword evidence="2" id="KW-1185">Reference proteome</keyword>
<reference evidence="1" key="1">
    <citation type="submission" date="2020-11" db="EMBL/GenBank/DDBJ databases">
        <authorList>
            <person name="Whitehead M."/>
        </authorList>
    </citation>
    <scope>NUCLEOTIDE SEQUENCE</scope>
    <source>
        <strain evidence="1">EGII</strain>
    </source>
</reference>
<name>A0A811UJI2_CERCA</name>
<accession>A0A811UJI2</accession>
<sequence length="70" mass="8392">MGRKLHAVMKTDRLLLERLLIFKLWRFCIWTYIYNHVKHSSYNNSSWLSPYICTLSNFTQAKRSNLGGIR</sequence>
<evidence type="ECO:0000313" key="1">
    <source>
        <dbReference type="EMBL" id="CAD6997313.1"/>
    </source>
</evidence>
<dbReference type="Proteomes" id="UP000606786">
    <property type="component" value="Unassembled WGS sequence"/>
</dbReference>
<gene>
    <name evidence="1" type="ORF">CCAP1982_LOCUS5946</name>
</gene>
<dbReference type="AlphaFoldDB" id="A0A811UJI2"/>
<comment type="caution">
    <text evidence="1">The sequence shown here is derived from an EMBL/GenBank/DDBJ whole genome shotgun (WGS) entry which is preliminary data.</text>
</comment>
<proteinExistence type="predicted"/>